<evidence type="ECO:0000313" key="4">
    <source>
        <dbReference type="Proteomes" id="UP001152797"/>
    </source>
</evidence>
<keyword evidence="4" id="KW-1185">Reference proteome</keyword>
<accession>A0A9P1DAK5</accession>
<dbReference type="EMBL" id="CAMXCT010003696">
    <property type="protein sequence ID" value="CAI4005804.1"/>
    <property type="molecule type" value="Genomic_DNA"/>
</dbReference>
<evidence type="ECO:0000256" key="1">
    <source>
        <dbReference type="SAM" id="MobiDB-lite"/>
    </source>
</evidence>
<comment type="caution">
    <text evidence="2">The sequence shown here is derived from an EMBL/GenBank/DDBJ whole genome shotgun (WGS) entry which is preliminary data.</text>
</comment>
<feature type="region of interest" description="Disordered" evidence="1">
    <location>
        <begin position="223"/>
        <end position="242"/>
    </location>
</feature>
<evidence type="ECO:0000313" key="3">
    <source>
        <dbReference type="EMBL" id="CAL4793116.1"/>
    </source>
</evidence>
<evidence type="ECO:0000313" key="2">
    <source>
        <dbReference type="EMBL" id="CAI4005804.1"/>
    </source>
</evidence>
<dbReference type="AlphaFoldDB" id="A0A9P1DAK5"/>
<reference evidence="3 4" key="2">
    <citation type="submission" date="2024-05" db="EMBL/GenBank/DDBJ databases">
        <authorList>
            <person name="Chen Y."/>
            <person name="Shah S."/>
            <person name="Dougan E. K."/>
            <person name="Thang M."/>
            <person name="Chan C."/>
        </authorList>
    </citation>
    <scope>NUCLEOTIDE SEQUENCE [LARGE SCALE GENOMIC DNA]</scope>
</reference>
<proteinExistence type="predicted"/>
<organism evidence="2">
    <name type="scientific">Cladocopium goreaui</name>
    <dbReference type="NCBI Taxonomy" id="2562237"/>
    <lineage>
        <taxon>Eukaryota</taxon>
        <taxon>Sar</taxon>
        <taxon>Alveolata</taxon>
        <taxon>Dinophyceae</taxon>
        <taxon>Suessiales</taxon>
        <taxon>Symbiodiniaceae</taxon>
        <taxon>Cladocopium</taxon>
    </lineage>
</organism>
<dbReference type="EMBL" id="CAMXCT020003696">
    <property type="protein sequence ID" value="CAL1159179.1"/>
    <property type="molecule type" value="Genomic_DNA"/>
</dbReference>
<gene>
    <name evidence="2" type="ORF">C1SCF055_LOCUS31497</name>
</gene>
<dbReference type="EMBL" id="CAMXCT030003696">
    <property type="protein sequence ID" value="CAL4793116.1"/>
    <property type="molecule type" value="Genomic_DNA"/>
</dbReference>
<protein>
    <submittedName>
        <fullName evidence="2">Uncharacterized protein</fullName>
    </submittedName>
</protein>
<dbReference type="Proteomes" id="UP001152797">
    <property type="component" value="Unassembled WGS sequence"/>
</dbReference>
<reference evidence="2" key="1">
    <citation type="submission" date="2022-10" db="EMBL/GenBank/DDBJ databases">
        <authorList>
            <person name="Chen Y."/>
            <person name="Dougan E. K."/>
            <person name="Chan C."/>
            <person name="Rhodes N."/>
            <person name="Thang M."/>
        </authorList>
    </citation>
    <scope>NUCLEOTIDE SEQUENCE</scope>
</reference>
<sequence length="303" mass="33973">MGSGKILEYTELVRATSDGPDRFLNARPTVHLFENPDFFQSFEVEKGTYLEAVLYDERHGGQGKGLWRINGSEQKTKDGVWLSAKLIAVSDAHLYGWLTEGPGEAMKRNFRLHLCITPEKDCPKCKKKKDVEFHTDDFRSLDAGDVVDSKVGWLKSPPAQDDVEVEVAKLTGNAPSVFRNARYQLADEKEEMQLVRDILARMEAQGTPMPPALWSSGHLGAMSDGSKRLRDQDDFPSSEDELLGEKCAGRTSEDFELIRDAPKSSVESVEKWGATICALPEVKEEAPTYHEIGTLSKFKEYRN</sequence>
<name>A0A9P1DAK5_9DINO</name>